<dbReference type="Pfam" id="PF20145">
    <property type="entry name" value="ARMET_N"/>
    <property type="match status" value="1"/>
</dbReference>
<protein>
    <submittedName>
        <fullName evidence="7">Mesencephalic astrocyte derived neurotrophic factor</fullName>
    </submittedName>
</protein>
<dbReference type="GO" id="GO:0031175">
    <property type="term" value="P:neuron projection development"/>
    <property type="evidence" value="ECO:0007669"/>
    <property type="project" value="TreeGrafter"/>
</dbReference>
<evidence type="ECO:0000256" key="1">
    <source>
        <dbReference type="ARBA" id="ARBA00004613"/>
    </source>
</evidence>
<name>A0A8C3H490_CORMO</name>
<dbReference type="GO" id="GO:0005783">
    <property type="term" value="C:endoplasmic reticulum"/>
    <property type="evidence" value="ECO:0007669"/>
    <property type="project" value="TreeGrafter"/>
</dbReference>
<dbReference type="InterPro" id="IPR045332">
    <property type="entry name" value="ARMET_N"/>
</dbReference>
<keyword evidence="5" id="KW-1015">Disulfide bond</keyword>
<proteinExistence type="inferred from homology"/>
<accession>A0A8U7NLB0</accession>
<dbReference type="Ensembl" id="ENSCMUT00000029139.2">
    <property type="protein sequence ID" value="ENSCMUP00000027100.2"/>
    <property type="gene ID" value="ENSCMUG00000016381.2"/>
</dbReference>
<reference evidence="7" key="2">
    <citation type="submission" date="2025-08" db="UniProtKB">
        <authorList>
            <consortium name="Ensembl"/>
        </authorList>
    </citation>
    <scope>IDENTIFICATION</scope>
</reference>
<organism evidence="7 8">
    <name type="scientific">Corvus moneduloides</name>
    <name type="common">New Caledonian crow</name>
    <dbReference type="NCBI Taxonomy" id="1196302"/>
    <lineage>
        <taxon>Eukaryota</taxon>
        <taxon>Metazoa</taxon>
        <taxon>Chordata</taxon>
        <taxon>Craniata</taxon>
        <taxon>Vertebrata</taxon>
        <taxon>Euteleostomi</taxon>
        <taxon>Archelosauria</taxon>
        <taxon>Archosauria</taxon>
        <taxon>Dinosauria</taxon>
        <taxon>Saurischia</taxon>
        <taxon>Theropoda</taxon>
        <taxon>Coelurosauria</taxon>
        <taxon>Aves</taxon>
        <taxon>Neognathae</taxon>
        <taxon>Neoaves</taxon>
        <taxon>Telluraves</taxon>
        <taxon>Australaves</taxon>
        <taxon>Passeriformes</taxon>
        <taxon>Corvoidea</taxon>
        <taxon>Corvidae</taxon>
        <taxon>Corvus</taxon>
    </lineage>
</organism>
<evidence type="ECO:0000313" key="7">
    <source>
        <dbReference type="Ensembl" id="ENSCMUP00000027100.2"/>
    </source>
</evidence>
<dbReference type="Proteomes" id="UP000694553">
    <property type="component" value="Unassembled WGS sequence"/>
</dbReference>
<dbReference type="OMA" id="EVCKGCA"/>
<evidence type="ECO:0000313" key="8">
    <source>
        <dbReference type="Proteomes" id="UP000694553"/>
    </source>
</evidence>
<dbReference type="GO" id="GO:0005615">
    <property type="term" value="C:extracellular space"/>
    <property type="evidence" value="ECO:0007669"/>
    <property type="project" value="TreeGrafter"/>
</dbReference>
<dbReference type="InterPro" id="IPR036361">
    <property type="entry name" value="SAP_dom_sf"/>
</dbReference>
<comment type="similarity">
    <text evidence="2">Belongs to the ARMET family.</text>
</comment>
<reference evidence="7" key="3">
    <citation type="submission" date="2025-09" db="UniProtKB">
        <authorList>
            <consortium name="Ensembl"/>
        </authorList>
    </citation>
    <scope>IDENTIFICATION</scope>
</reference>
<dbReference type="FunFam" id="1.10.225.10:FF:000003">
    <property type="entry name" value="Mesencephalic astrocyte-derived neurotrophic factor"/>
    <property type="match status" value="1"/>
</dbReference>
<gene>
    <name evidence="7" type="primary">MANF</name>
</gene>
<feature type="compositionally biased region" description="Gly residues" evidence="6">
    <location>
        <begin position="28"/>
        <end position="48"/>
    </location>
</feature>
<dbReference type="Pfam" id="PF10208">
    <property type="entry name" value="ARMET_C"/>
    <property type="match status" value="1"/>
</dbReference>
<evidence type="ECO:0000256" key="2">
    <source>
        <dbReference type="ARBA" id="ARBA00005617"/>
    </source>
</evidence>
<dbReference type="Gene3D" id="1.10.720.30">
    <property type="entry name" value="SAP domain"/>
    <property type="match status" value="1"/>
</dbReference>
<dbReference type="InterPro" id="IPR045333">
    <property type="entry name" value="ARMET-like"/>
</dbReference>
<accession>A0A8C3H490</accession>
<dbReference type="GO" id="GO:0071542">
    <property type="term" value="P:dopaminergic neuron differentiation"/>
    <property type="evidence" value="ECO:0007669"/>
    <property type="project" value="TreeGrafter"/>
</dbReference>
<keyword evidence="3" id="KW-0964">Secreted</keyword>
<evidence type="ECO:0000256" key="5">
    <source>
        <dbReference type="ARBA" id="ARBA00023157"/>
    </source>
</evidence>
<evidence type="ECO:0000256" key="4">
    <source>
        <dbReference type="ARBA" id="ARBA00022729"/>
    </source>
</evidence>
<dbReference type="PANTHER" id="PTHR12990">
    <property type="entry name" value="ARMET-LIKE PROTEIN"/>
    <property type="match status" value="1"/>
</dbReference>
<feature type="region of interest" description="Disordered" evidence="6">
    <location>
        <begin position="1"/>
        <end position="71"/>
    </location>
</feature>
<keyword evidence="4" id="KW-0732">Signal</keyword>
<evidence type="ECO:0000256" key="6">
    <source>
        <dbReference type="SAM" id="MobiDB-lite"/>
    </source>
</evidence>
<dbReference type="PANTHER" id="PTHR12990:SF10">
    <property type="entry name" value="MESENCEPHALIC ASTROCYTE-DERIVED NEUROTROPHIC FACTOR"/>
    <property type="match status" value="1"/>
</dbReference>
<dbReference type="AlphaFoldDB" id="A0A8C3H490"/>
<sequence length="256" mass="27343">MAAKGGGDPRRAPAFRRLPPISGRQLSRGGGGAANGSGERGGRAGSGPMGRRRRGQPARGGGAAGAGAAGAAGRGGMRAAHGICAALALLLLPAGGRALRDGDCEVCVTFLGRFYQSLKDNDIEFTPSSIEKELLKSCKEAKGKENRLCYYIGATSDAATKIINEVSKPMSHHIPVEKICEKLKKKDSQICELKYDKQIDLSTADLRKLRVKELRRILDDWGEVCKGCAEKSDFIRRIHELMPKYAPRAAGARADL</sequence>
<comment type="subcellular location">
    <subcellularLocation>
        <location evidence="1">Secreted</location>
    </subcellularLocation>
</comment>
<keyword evidence="8" id="KW-1185">Reference proteome</keyword>
<feature type="compositionally biased region" description="Gly residues" evidence="6">
    <location>
        <begin position="58"/>
        <end position="71"/>
    </location>
</feature>
<dbReference type="Gene3D" id="1.10.225.10">
    <property type="entry name" value="Saposin-like"/>
    <property type="match status" value="1"/>
</dbReference>
<dbReference type="InterPro" id="IPR019345">
    <property type="entry name" value="ARMET_C"/>
</dbReference>
<evidence type="ECO:0000256" key="3">
    <source>
        <dbReference type="ARBA" id="ARBA00022525"/>
    </source>
</evidence>
<dbReference type="FunFam" id="1.10.720.30:FF:000003">
    <property type="entry name" value="Mesencephalic astrocyte-derived neurotrophic factor"/>
    <property type="match status" value="1"/>
</dbReference>
<reference evidence="8" key="1">
    <citation type="submission" date="2019-10" db="EMBL/GenBank/DDBJ databases">
        <title>Corvus moneduloides (New Caledonian crow) genome, bCorMon1, primary haplotype.</title>
        <authorList>
            <person name="Rutz C."/>
            <person name="Fungtammasan C."/>
            <person name="Mountcastle J."/>
            <person name="Formenti G."/>
            <person name="Chow W."/>
            <person name="Howe K."/>
            <person name="Steele M.P."/>
            <person name="Fernandes J."/>
            <person name="Gilbert M.T.P."/>
            <person name="Fedrigo O."/>
            <person name="Jarvis E.D."/>
            <person name="Gemmell N."/>
        </authorList>
    </citation>
    <scope>NUCLEOTIDE SEQUENCE [LARGE SCALE GENOMIC DNA]</scope>
</reference>
<dbReference type="SUPFAM" id="SSF68906">
    <property type="entry name" value="SAP domain"/>
    <property type="match status" value="1"/>
</dbReference>